<dbReference type="Gene3D" id="2.60.120.580">
    <property type="entry name" value="Acetamidase/Formamidase-like domains"/>
    <property type="match status" value="1"/>
</dbReference>
<evidence type="ECO:0000313" key="1">
    <source>
        <dbReference type="EMBL" id="PGM96051.1"/>
    </source>
</evidence>
<sequence>MYRIHKEHIIYAMSPNNEPCIKVDTGSRIIFETYDCFENQINSEDVVFQELDWNRINPATGPVYIKGAEPGDILVVMIEKIEIAEQGVLTTGANLGVMGDELNENTVKIVQIHNERVVFSNELHIPLNPMVGVIGTAPKEESISCGTPHDHGGNMDCKEIKEGTTLLLPVNVPGALLALGDLHAAMGDGEIGVSGVEVAGEVTVTVQIIKEKKWPLPMAIQKEKIMTIASEELLDDAANRAVHNMVTFLHEELELSKADATLLLSAAGNLKICQVVDPLKTARMELGMDYVEKLGFNLSKLNIK</sequence>
<dbReference type="InterPro" id="IPR004304">
    <property type="entry name" value="FmdA_AmdA"/>
</dbReference>
<dbReference type="Gene3D" id="3.10.28.20">
    <property type="entry name" value="Acetamidase/Formamidase-like domains"/>
    <property type="match status" value="1"/>
</dbReference>
<dbReference type="AlphaFoldDB" id="A0A2B9E9J8"/>
<name>A0A2B9E9J8_BACCE</name>
<dbReference type="SUPFAM" id="SSF141130">
    <property type="entry name" value="Acetamidase/Formamidase-like"/>
    <property type="match status" value="1"/>
</dbReference>
<evidence type="ECO:0000313" key="2">
    <source>
        <dbReference type="Proteomes" id="UP000222054"/>
    </source>
</evidence>
<accession>A0A2B9E9J8</accession>
<reference evidence="1 2" key="1">
    <citation type="submission" date="2017-09" db="EMBL/GenBank/DDBJ databases">
        <title>Large-scale bioinformatics analysis of Bacillus genomes uncovers conserved roles of natural products in bacterial physiology.</title>
        <authorList>
            <consortium name="Agbiome Team Llc"/>
            <person name="Bleich R.M."/>
            <person name="Grubbs K.J."/>
            <person name="Santa Maria K.C."/>
            <person name="Allen S.E."/>
            <person name="Farag S."/>
            <person name="Shank E.A."/>
            <person name="Bowers A."/>
        </authorList>
    </citation>
    <scope>NUCLEOTIDE SEQUENCE [LARGE SCALE GENOMIC DNA]</scope>
    <source>
        <strain evidence="1 2">AFS053130</strain>
    </source>
</reference>
<proteinExistence type="predicted"/>
<dbReference type="EMBL" id="NUHO01000027">
    <property type="protein sequence ID" value="PGM96051.1"/>
    <property type="molecule type" value="Genomic_DNA"/>
</dbReference>
<comment type="caution">
    <text evidence="1">The sequence shown here is derived from an EMBL/GenBank/DDBJ whole genome shotgun (WGS) entry which is preliminary data.</text>
</comment>
<dbReference type="Proteomes" id="UP000222054">
    <property type="component" value="Unassembled WGS sequence"/>
</dbReference>
<dbReference type="RefSeq" id="WP_098776138.1">
    <property type="nucleotide sequence ID" value="NZ_NUHO01000027.1"/>
</dbReference>
<dbReference type="Pfam" id="PF03069">
    <property type="entry name" value="FmdA_AmdA"/>
    <property type="match status" value="2"/>
</dbReference>
<dbReference type="Gene3D" id="2.40.10.120">
    <property type="match status" value="1"/>
</dbReference>
<dbReference type="GO" id="GO:0016811">
    <property type="term" value="F:hydrolase activity, acting on carbon-nitrogen (but not peptide) bonds, in linear amides"/>
    <property type="evidence" value="ECO:0007669"/>
    <property type="project" value="InterPro"/>
</dbReference>
<dbReference type="PANTHER" id="PTHR31891:SF1">
    <property type="entry name" value="FORMAMIDASE C869.04-RELATED"/>
    <property type="match status" value="1"/>
</dbReference>
<protein>
    <submittedName>
        <fullName evidence="1">Acetamidase</fullName>
    </submittedName>
</protein>
<organism evidence="1 2">
    <name type="scientific">Bacillus cereus</name>
    <dbReference type="NCBI Taxonomy" id="1396"/>
    <lineage>
        <taxon>Bacteria</taxon>
        <taxon>Bacillati</taxon>
        <taxon>Bacillota</taxon>
        <taxon>Bacilli</taxon>
        <taxon>Bacillales</taxon>
        <taxon>Bacillaceae</taxon>
        <taxon>Bacillus</taxon>
        <taxon>Bacillus cereus group</taxon>
    </lineage>
</organism>
<gene>
    <name evidence="1" type="ORF">CN958_05460</name>
</gene>
<dbReference type="PANTHER" id="PTHR31891">
    <property type="entry name" value="FORMAMIDASE C869.04-RELATED"/>
    <property type="match status" value="1"/>
</dbReference>